<evidence type="ECO:0000259" key="1">
    <source>
        <dbReference type="Pfam" id="PF14509"/>
    </source>
</evidence>
<dbReference type="PANTHER" id="PTHR35803:SF2">
    <property type="entry name" value="RETAINING ALPHA-GALACTOSIDASE"/>
    <property type="match status" value="1"/>
</dbReference>
<dbReference type="InterPro" id="IPR029483">
    <property type="entry name" value="GH97_C"/>
</dbReference>
<evidence type="ECO:0000313" key="2">
    <source>
        <dbReference type="EMBL" id="HDR51653.1"/>
    </source>
</evidence>
<feature type="non-terminal residue" evidence="2">
    <location>
        <position position="1"/>
    </location>
</feature>
<dbReference type="AlphaFoldDB" id="A0A831PQG0"/>
<accession>A0A831PQG0</accession>
<protein>
    <recommendedName>
        <fullName evidence="1">Glycosyl-hydrolase 97 C-terminal oligomerisation domain-containing protein</fullName>
    </recommendedName>
</protein>
<dbReference type="EMBL" id="DSDK01000468">
    <property type="protein sequence ID" value="HDR51653.1"/>
    <property type="molecule type" value="Genomic_DNA"/>
</dbReference>
<dbReference type="Proteomes" id="UP000886047">
    <property type="component" value="Unassembled WGS sequence"/>
</dbReference>
<dbReference type="InterPro" id="IPR013780">
    <property type="entry name" value="Glyco_hydro_b"/>
</dbReference>
<dbReference type="PANTHER" id="PTHR35803">
    <property type="entry name" value="GLUCAN 1,4-ALPHA-GLUCOSIDASE SUSB-RELATED"/>
    <property type="match status" value="1"/>
</dbReference>
<comment type="caution">
    <text evidence="2">The sequence shown here is derived from an EMBL/GenBank/DDBJ whole genome shotgun (WGS) entry which is preliminary data.</text>
</comment>
<gene>
    <name evidence="2" type="ORF">ENN90_08560</name>
</gene>
<dbReference type="InterPro" id="IPR052720">
    <property type="entry name" value="Glycosyl_hydrolase_97"/>
</dbReference>
<organism evidence="2">
    <name type="scientific">Mariniphaga anaerophila</name>
    <dbReference type="NCBI Taxonomy" id="1484053"/>
    <lineage>
        <taxon>Bacteria</taxon>
        <taxon>Pseudomonadati</taxon>
        <taxon>Bacteroidota</taxon>
        <taxon>Bacteroidia</taxon>
        <taxon>Marinilabiliales</taxon>
        <taxon>Prolixibacteraceae</taxon>
        <taxon>Mariniphaga</taxon>
    </lineage>
</organism>
<proteinExistence type="predicted"/>
<feature type="domain" description="Glycosyl-hydrolase 97 C-terminal oligomerisation" evidence="1">
    <location>
        <begin position="1"/>
        <end position="75"/>
    </location>
</feature>
<sequence>GETWYVGAMTDWSPRALELDLSFLPDGNYTMQVWKDGVNAERHAADFKQEKQTVTRSSDIKIDMASGGGWAAIIKKN</sequence>
<dbReference type="Gene3D" id="2.60.40.1180">
    <property type="entry name" value="Golgi alpha-mannosidase II"/>
    <property type="match status" value="1"/>
</dbReference>
<reference evidence="2" key="1">
    <citation type="journal article" date="2020" name="mSystems">
        <title>Genome- and Community-Level Interaction Insights into Carbon Utilization and Element Cycling Functions of Hydrothermarchaeota in Hydrothermal Sediment.</title>
        <authorList>
            <person name="Zhou Z."/>
            <person name="Liu Y."/>
            <person name="Xu W."/>
            <person name="Pan J."/>
            <person name="Luo Z.H."/>
            <person name="Li M."/>
        </authorList>
    </citation>
    <scope>NUCLEOTIDE SEQUENCE [LARGE SCALE GENOMIC DNA]</scope>
    <source>
        <strain evidence="2">SpSt-1217</strain>
    </source>
</reference>
<name>A0A831PQG0_9BACT</name>
<dbReference type="Pfam" id="PF14509">
    <property type="entry name" value="GH97_C"/>
    <property type="match status" value="1"/>
</dbReference>